<comment type="caution">
    <text evidence="1">The sequence shown here is derived from an EMBL/GenBank/DDBJ whole genome shotgun (WGS) entry which is preliminary data.</text>
</comment>
<name>A0A8I0KT12_CITBR</name>
<sequence length="52" mass="5838">MISNSGEWDMGFVFQEGVCELHLYSNGIPEDENSVPLKKVVSELICSIESYL</sequence>
<organism evidence="1 2">
    <name type="scientific">Citrobacter braakii</name>
    <dbReference type="NCBI Taxonomy" id="57706"/>
    <lineage>
        <taxon>Bacteria</taxon>
        <taxon>Pseudomonadati</taxon>
        <taxon>Pseudomonadota</taxon>
        <taxon>Gammaproteobacteria</taxon>
        <taxon>Enterobacterales</taxon>
        <taxon>Enterobacteriaceae</taxon>
        <taxon>Citrobacter</taxon>
        <taxon>Citrobacter freundii complex</taxon>
    </lineage>
</organism>
<dbReference type="Proteomes" id="UP000605024">
    <property type="component" value="Unassembled WGS sequence"/>
</dbReference>
<gene>
    <name evidence="1" type="ORF">ID160_24725</name>
</gene>
<accession>A0A8I0KT12</accession>
<proteinExistence type="predicted"/>
<dbReference type="EMBL" id="JACXSK010000028">
    <property type="protein sequence ID" value="MBD3125856.1"/>
    <property type="molecule type" value="Genomic_DNA"/>
</dbReference>
<dbReference type="AlphaFoldDB" id="A0A8I0KT12"/>
<evidence type="ECO:0000313" key="1">
    <source>
        <dbReference type="EMBL" id="MBD3125856.1"/>
    </source>
</evidence>
<dbReference type="RefSeq" id="WP_159137290.1">
    <property type="nucleotide sequence ID" value="NZ_JACXSK010000028.1"/>
</dbReference>
<reference evidence="1" key="1">
    <citation type="submission" date="2020-09" db="EMBL/GenBank/DDBJ databases">
        <title>Characterization of IncC plasmids in Enterobacterales of food-producing animals originating from China.</title>
        <authorList>
            <person name="Zhang Y."/>
            <person name="Lei C.-W."/>
        </authorList>
    </citation>
    <scope>NUCLEOTIDE SEQUENCE</scope>
    <source>
        <strain evidence="1">CC1</strain>
    </source>
</reference>
<evidence type="ECO:0000313" key="2">
    <source>
        <dbReference type="Proteomes" id="UP000605024"/>
    </source>
</evidence>
<protein>
    <submittedName>
        <fullName evidence="1">Uncharacterized protein</fullName>
    </submittedName>
</protein>